<keyword evidence="3" id="KW-1185">Reference proteome</keyword>
<dbReference type="PANTHER" id="PTHR46532">
    <property type="entry name" value="MALE FERTILITY FACTOR KL5"/>
    <property type="match status" value="1"/>
</dbReference>
<protein>
    <submittedName>
        <fullName evidence="2">Dynein heavy chain 5</fullName>
    </submittedName>
</protein>
<dbReference type="GO" id="GO:0007018">
    <property type="term" value="P:microtubule-based movement"/>
    <property type="evidence" value="ECO:0007669"/>
    <property type="project" value="InterPro"/>
</dbReference>
<comment type="caution">
    <text evidence="2">The sequence shown here is derived from an EMBL/GenBank/DDBJ whole genome shotgun (WGS) entry which is preliminary data.</text>
</comment>
<dbReference type="GO" id="GO:0045505">
    <property type="term" value="F:dynein intermediate chain binding"/>
    <property type="evidence" value="ECO:0007669"/>
    <property type="project" value="InterPro"/>
</dbReference>
<feature type="domain" description="Dynein heavy chain tail" evidence="1">
    <location>
        <begin position="231"/>
        <end position="739"/>
    </location>
</feature>
<evidence type="ECO:0000259" key="1">
    <source>
        <dbReference type="Pfam" id="PF08385"/>
    </source>
</evidence>
<feature type="non-terminal residue" evidence="2">
    <location>
        <position position="1"/>
    </location>
</feature>
<organism evidence="2 3">
    <name type="scientific">Camelus dromedarius</name>
    <name type="common">Dromedary</name>
    <name type="synonym">Arabian camel</name>
    <dbReference type="NCBI Taxonomy" id="9838"/>
    <lineage>
        <taxon>Eukaryota</taxon>
        <taxon>Metazoa</taxon>
        <taxon>Chordata</taxon>
        <taxon>Craniata</taxon>
        <taxon>Vertebrata</taxon>
        <taxon>Euteleostomi</taxon>
        <taxon>Mammalia</taxon>
        <taxon>Eutheria</taxon>
        <taxon>Laurasiatheria</taxon>
        <taxon>Artiodactyla</taxon>
        <taxon>Tylopoda</taxon>
        <taxon>Camelidae</taxon>
        <taxon>Camelus</taxon>
    </lineage>
</organism>
<proteinExistence type="predicted"/>
<dbReference type="Proteomes" id="UP000299084">
    <property type="component" value="Unassembled WGS sequence"/>
</dbReference>
<accession>A0A5N4EFA2</accession>
<dbReference type="Pfam" id="PF08385">
    <property type="entry name" value="DHC_N1"/>
    <property type="match status" value="1"/>
</dbReference>
<reference evidence="2 3" key="1">
    <citation type="journal article" date="2019" name="Mol. Ecol. Resour.">
        <title>Improving Illumina assemblies with Hi-C and long reads: an example with the North African dromedary.</title>
        <authorList>
            <person name="Elbers J.P."/>
            <person name="Rogers M.F."/>
            <person name="Perelman P.L."/>
            <person name="Proskuryakova A.A."/>
            <person name="Serdyukova N.A."/>
            <person name="Johnson W.E."/>
            <person name="Horin P."/>
            <person name="Corander J."/>
            <person name="Murphy D."/>
            <person name="Burger P.A."/>
        </authorList>
    </citation>
    <scope>NUCLEOTIDE SEQUENCE [LARGE SCALE GENOMIC DNA]</scope>
    <source>
        <strain evidence="2">Drom800</strain>
        <tissue evidence="2">Blood</tissue>
    </source>
</reference>
<evidence type="ECO:0000313" key="2">
    <source>
        <dbReference type="EMBL" id="KAB1281809.1"/>
    </source>
</evidence>
<dbReference type="InterPro" id="IPR026983">
    <property type="entry name" value="DHC"/>
</dbReference>
<dbReference type="InterPro" id="IPR013594">
    <property type="entry name" value="Dynein_heavy_tail"/>
</dbReference>
<evidence type="ECO:0000313" key="3">
    <source>
        <dbReference type="Proteomes" id="UP000299084"/>
    </source>
</evidence>
<dbReference type="GO" id="GO:0005858">
    <property type="term" value="C:axonemal dynein complex"/>
    <property type="evidence" value="ECO:0007669"/>
    <property type="project" value="TreeGrafter"/>
</dbReference>
<dbReference type="EMBL" id="JWIN03000003">
    <property type="protein sequence ID" value="KAB1281809.1"/>
    <property type="molecule type" value="Genomic_DNA"/>
</dbReference>
<dbReference type="GO" id="GO:0051959">
    <property type="term" value="F:dynein light intermediate chain binding"/>
    <property type="evidence" value="ECO:0007669"/>
    <property type="project" value="InterPro"/>
</dbReference>
<sequence>QRLKEEKEAKRARLDGRHDYVFGIVASCVDLNKAEVEDALLEGTQIERIDQLFAVGGLRHLMFYYQDVEVAETGQLGSPGGANPISGKVKKPKVFVTEGKDVALTGVCVFFIRTNPSRAITPENIHQEVSFNVLDTADGGLLNSVRRLLSDIFIPALRATSHGWGELEGLPEAASIRQEFLGSLEGFVNVLSGAQESLKEKVNLQKCDILELKTLKEPIDYLTLANNPETLERIEGCMKVWIKQAEQVLAENNQLRKEADDLGPRAELEHWKKRLSKFNYLLDQLKSPDVKAVLAVLAAAKSKLLKVAFCFTWREMDIRITDAANEAKDNVKYLYTLEKCCDPLYSSDPISMTDAIPTLINAIKMIYSISHYYNTSEKITSLFVKVTNQMIAACKAYITNNGTASIWSQPQDVVVEKILSAIKLKQEYQHCFHKTKQKLKQDPNEKQFEFSEMYIFGKFETFHRRLAKIMDIFTTFKTYSVLQDSRIEGLEDMVTKYQGIVATIKKKEYNFLDQRKMDFEQDYEEFCKQTNDLHNKLQKFMDVTFEKIQNTNQALSMLKKFERLNIPDLGIDDKYRHILENYGADIDMISKLYTKQRCDPPLARDQPPIAGKILWARQLFHRIQQPMQLFQQHPTVLQTAEAKPVIRSYNRVAKVLLEFEVLYHRAWLQQTEEIHVGLEASLLVKAPGTGKLFVNFDPQILTLFRETECMSQMGLEVSPFAAALFQKRDIYKKNFSNVKV</sequence>
<dbReference type="AlphaFoldDB" id="A0A5N4EFA2"/>
<name>A0A5N4EFA2_CAMDR</name>
<gene>
    <name evidence="2" type="ORF">Cadr_000003969</name>
</gene>
<dbReference type="PANTHER" id="PTHR46532:SF13">
    <property type="entry name" value="CYTOPLASMIC DYNEIN 1 HEAVY CHAIN 1"/>
    <property type="match status" value="1"/>
</dbReference>